<reference evidence="5 6" key="2">
    <citation type="submission" date="2024-10" db="EMBL/GenBank/DDBJ databases">
        <authorList>
            <person name="Ryan C."/>
        </authorList>
    </citation>
    <scope>NUCLEOTIDE SEQUENCE [LARGE SCALE GENOMIC DNA]</scope>
</reference>
<evidence type="ECO:0000256" key="1">
    <source>
        <dbReference type="ARBA" id="ARBA00011073"/>
    </source>
</evidence>
<accession>A0ABC9A666</accession>
<feature type="domain" description="Inhibitor I9" evidence="4">
    <location>
        <begin position="123"/>
        <end position="209"/>
    </location>
</feature>
<evidence type="ECO:0000259" key="4">
    <source>
        <dbReference type="Pfam" id="PF05922"/>
    </source>
</evidence>
<feature type="compositionally biased region" description="Basic and acidic residues" evidence="3">
    <location>
        <begin position="18"/>
        <end position="28"/>
    </location>
</feature>
<evidence type="ECO:0000313" key="5">
    <source>
        <dbReference type="EMBL" id="CAL4972569.1"/>
    </source>
</evidence>
<dbReference type="InterPro" id="IPR045051">
    <property type="entry name" value="SBT"/>
</dbReference>
<name>A0ABC9A666_9POAL</name>
<dbReference type="InterPro" id="IPR010259">
    <property type="entry name" value="S8pro/Inhibitor_I9"/>
</dbReference>
<evidence type="ECO:0000313" key="6">
    <source>
        <dbReference type="Proteomes" id="UP001497457"/>
    </source>
</evidence>
<dbReference type="EMBL" id="OZ075130">
    <property type="protein sequence ID" value="CAL4972569.1"/>
    <property type="molecule type" value="Genomic_DNA"/>
</dbReference>
<dbReference type="Proteomes" id="UP001497457">
    <property type="component" value="Chromosome 20rd"/>
</dbReference>
<evidence type="ECO:0000256" key="3">
    <source>
        <dbReference type="SAM" id="MobiDB-lite"/>
    </source>
</evidence>
<evidence type="ECO:0000256" key="2">
    <source>
        <dbReference type="ARBA" id="ARBA00022729"/>
    </source>
</evidence>
<organism evidence="5 6">
    <name type="scientific">Urochloa decumbens</name>
    <dbReference type="NCBI Taxonomy" id="240449"/>
    <lineage>
        <taxon>Eukaryota</taxon>
        <taxon>Viridiplantae</taxon>
        <taxon>Streptophyta</taxon>
        <taxon>Embryophyta</taxon>
        <taxon>Tracheophyta</taxon>
        <taxon>Spermatophyta</taxon>
        <taxon>Magnoliopsida</taxon>
        <taxon>Liliopsida</taxon>
        <taxon>Poales</taxon>
        <taxon>Poaceae</taxon>
        <taxon>PACMAD clade</taxon>
        <taxon>Panicoideae</taxon>
        <taxon>Panicodae</taxon>
        <taxon>Paniceae</taxon>
        <taxon>Melinidinae</taxon>
        <taxon>Urochloa</taxon>
    </lineage>
</organism>
<proteinExistence type="inferred from homology"/>
<reference evidence="6" key="1">
    <citation type="submission" date="2024-06" db="EMBL/GenBank/DDBJ databases">
        <authorList>
            <person name="Ryan C."/>
        </authorList>
    </citation>
    <scope>NUCLEOTIDE SEQUENCE [LARGE SCALE GENOMIC DNA]</scope>
</reference>
<gene>
    <name evidence="5" type="ORF">URODEC1_LOCUS51364</name>
</gene>
<dbReference type="Pfam" id="PF05922">
    <property type="entry name" value="Inhibitor_I9"/>
    <property type="match status" value="1"/>
</dbReference>
<dbReference type="InterPro" id="IPR037045">
    <property type="entry name" value="S8pro/Inhibitor_I9_sf"/>
</dbReference>
<sequence>MPKWPPPLFPHSYPFVSSREKETAAAHERGRRRERQRATPGGKLADRRRRRRLHLLPTGPPPPWLLLQCWLLFRPIEAMASHQLLAARSIALLLLLAVVPFTTAELEERKPHVEPADEGGYKTYIVQLERPAGGPGEGQDITDGDADAHRAWHQSFLPSMTTALGKPRLLRSYRTVFTGFAARLTEEELKEVSAKPGFVRSLPNVIVYVQTTRTPTFLGLPNCMGESPNNWPVAGGRRVISGVSSCHQDMKCNGKLIGTKNMYSYGRGYLPLDMDNGHAC</sequence>
<comment type="similarity">
    <text evidence="1">Belongs to the peptidase S8 family.</text>
</comment>
<dbReference type="PANTHER" id="PTHR10795">
    <property type="entry name" value="PROPROTEIN CONVERTASE SUBTILISIN/KEXIN"/>
    <property type="match status" value="1"/>
</dbReference>
<protein>
    <recommendedName>
        <fullName evidence="4">Inhibitor I9 domain-containing protein</fullName>
    </recommendedName>
</protein>
<keyword evidence="6" id="KW-1185">Reference proteome</keyword>
<feature type="region of interest" description="Disordered" evidence="3">
    <location>
        <begin position="17"/>
        <end position="54"/>
    </location>
</feature>
<dbReference type="Gene3D" id="3.30.70.80">
    <property type="entry name" value="Peptidase S8 propeptide/proteinase inhibitor I9"/>
    <property type="match status" value="1"/>
</dbReference>
<keyword evidence="2" id="KW-0732">Signal</keyword>
<dbReference type="AlphaFoldDB" id="A0ABC9A666"/>